<gene>
    <name evidence="2" type="ORF">Aple_004540</name>
</gene>
<comment type="caution">
    <text evidence="2">The sequence shown here is derived from an EMBL/GenBank/DDBJ whole genome shotgun (WGS) entry which is preliminary data.</text>
</comment>
<dbReference type="InterPro" id="IPR002513">
    <property type="entry name" value="Tn3_Tnp_DDE_dom"/>
</dbReference>
<evidence type="ECO:0000259" key="1">
    <source>
        <dbReference type="Pfam" id="PF01526"/>
    </source>
</evidence>
<dbReference type="AlphaFoldDB" id="A0A5M3XBJ2"/>
<protein>
    <recommendedName>
        <fullName evidence="1">Tn3 transposase DDE domain-containing protein</fullName>
    </recommendedName>
</protein>
<evidence type="ECO:0000313" key="3">
    <source>
        <dbReference type="Proteomes" id="UP000377595"/>
    </source>
</evidence>
<sequence length="259" mass="27776">MFAEGSERWSDPRARLLDGDAWEQARPRVLISLEQEIEPAGHLAELAGALEGAYARVLDGLGVNTAVQFVGGRLQLERLGALAEPPLMKQLRALVDGMLPWVDFPELLLEVFDRTGLPADFTHISGADTTMEDFPMSLAALIVAEACNVGLVPIEKPNVPALTRARLQQVDQGYLRGETIAAANARLIATQADIDVVSAWGSGHIASADGLRFVVPVANLHTGNNPLYFARQRGATWLNVVNDQVMGIGGLVVPGTLRG</sequence>
<keyword evidence="3" id="KW-1185">Reference proteome</keyword>
<organism evidence="2 3">
    <name type="scientific">Acrocarpospora pleiomorpha</name>
    <dbReference type="NCBI Taxonomy" id="90975"/>
    <lineage>
        <taxon>Bacteria</taxon>
        <taxon>Bacillati</taxon>
        <taxon>Actinomycetota</taxon>
        <taxon>Actinomycetes</taxon>
        <taxon>Streptosporangiales</taxon>
        <taxon>Streptosporangiaceae</taxon>
        <taxon>Acrocarpospora</taxon>
    </lineage>
</organism>
<dbReference type="Proteomes" id="UP000377595">
    <property type="component" value="Unassembled WGS sequence"/>
</dbReference>
<dbReference type="GO" id="GO:0006313">
    <property type="term" value="P:DNA transposition"/>
    <property type="evidence" value="ECO:0007669"/>
    <property type="project" value="InterPro"/>
</dbReference>
<reference evidence="2 3" key="1">
    <citation type="submission" date="2019-10" db="EMBL/GenBank/DDBJ databases">
        <title>Whole genome shotgun sequence of Acrocarpospora pleiomorpha NBRC 16267.</title>
        <authorList>
            <person name="Ichikawa N."/>
            <person name="Kimura A."/>
            <person name="Kitahashi Y."/>
            <person name="Komaki H."/>
            <person name="Oguchi A."/>
        </authorList>
    </citation>
    <scope>NUCLEOTIDE SEQUENCE [LARGE SCALE GENOMIC DNA]</scope>
    <source>
        <strain evidence="2 3">NBRC 16267</strain>
    </source>
</reference>
<feature type="domain" description="Tn3 transposase DDE" evidence="1">
    <location>
        <begin position="106"/>
        <end position="257"/>
    </location>
</feature>
<evidence type="ECO:0000313" key="2">
    <source>
        <dbReference type="EMBL" id="GES17559.1"/>
    </source>
</evidence>
<accession>A0A5M3XBJ2</accession>
<dbReference type="Pfam" id="PF01526">
    <property type="entry name" value="DDE_Tnp_Tn3"/>
    <property type="match status" value="1"/>
</dbReference>
<dbReference type="EMBL" id="BLAF01000004">
    <property type="protein sequence ID" value="GES17559.1"/>
    <property type="molecule type" value="Genomic_DNA"/>
</dbReference>
<dbReference type="GO" id="GO:0004803">
    <property type="term" value="F:transposase activity"/>
    <property type="evidence" value="ECO:0007669"/>
    <property type="project" value="InterPro"/>
</dbReference>
<proteinExistence type="predicted"/>
<name>A0A5M3XBJ2_9ACTN</name>